<dbReference type="RefSeq" id="WP_167178143.1">
    <property type="nucleotide sequence ID" value="NZ_BAAAEJ010000009.1"/>
</dbReference>
<dbReference type="Gene3D" id="3.60.15.10">
    <property type="entry name" value="Ribonuclease Z/Hydroxyacylglutathione hydrolase-like"/>
    <property type="match status" value="1"/>
</dbReference>
<keyword evidence="3" id="KW-1185">Reference proteome</keyword>
<dbReference type="Proteomes" id="UP001500791">
    <property type="component" value="Unassembled WGS sequence"/>
</dbReference>
<evidence type="ECO:0000259" key="1">
    <source>
        <dbReference type="Pfam" id="PF12706"/>
    </source>
</evidence>
<comment type="caution">
    <text evidence="2">The sequence shown here is derived from an EMBL/GenBank/DDBJ whole genome shotgun (WGS) entry which is preliminary data.</text>
</comment>
<dbReference type="InterPro" id="IPR001279">
    <property type="entry name" value="Metallo-B-lactamas"/>
</dbReference>
<gene>
    <name evidence="2" type="ORF">GCM10009093_27200</name>
</gene>
<dbReference type="SUPFAM" id="SSF56281">
    <property type="entry name" value="Metallo-hydrolase/oxidoreductase"/>
    <property type="match status" value="1"/>
</dbReference>
<proteinExistence type="predicted"/>
<evidence type="ECO:0000313" key="3">
    <source>
        <dbReference type="Proteomes" id="UP001500791"/>
    </source>
</evidence>
<name>A0ABN0YM90_9CAUL</name>
<protein>
    <submittedName>
        <fullName evidence="2">MBL fold metallo-hydrolase</fullName>
    </submittedName>
</protein>
<feature type="domain" description="Metallo-beta-lactamase" evidence="1">
    <location>
        <begin position="53"/>
        <end position="241"/>
    </location>
</feature>
<dbReference type="PANTHER" id="PTHR42663:SF6">
    <property type="entry name" value="HYDROLASE C777.06C-RELATED"/>
    <property type="match status" value="1"/>
</dbReference>
<evidence type="ECO:0000313" key="2">
    <source>
        <dbReference type="EMBL" id="GAA0399219.1"/>
    </source>
</evidence>
<dbReference type="CDD" id="cd16279">
    <property type="entry name" value="metallo-hydrolase-like_MBL-fold"/>
    <property type="match status" value="1"/>
</dbReference>
<organism evidence="2 3">
    <name type="scientific">Brevundimonas terrae</name>
    <dbReference type="NCBI Taxonomy" id="363631"/>
    <lineage>
        <taxon>Bacteria</taxon>
        <taxon>Pseudomonadati</taxon>
        <taxon>Pseudomonadota</taxon>
        <taxon>Alphaproteobacteria</taxon>
        <taxon>Caulobacterales</taxon>
        <taxon>Caulobacteraceae</taxon>
        <taxon>Brevundimonas</taxon>
    </lineage>
</organism>
<accession>A0ABN0YM90</accession>
<dbReference type="PANTHER" id="PTHR42663">
    <property type="entry name" value="HYDROLASE C777.06C-RELATED-RELATED"/>
    <property type="match status" value="1"/>
</dbReference>
<dbReference type="EMBL" id="BAAAEJ010000009">
    <property type="protein sequence ID" value="GAA0399219.1"/>
    <property type="molecule type" value="Genomic_DNA"/>
</dbReference>
<sequence length="274" mass="29810">MADELEVVILGCGSSGGVPRGDGNWGVCDPHNPRNLRTRSSALFRRMGADGVTNVVVDTSPEFRQQMVMAGVKHLDAVLYTHDHADQTHGIDDIRVFFIQGGQRIPVWLDQATYDSLMARFGYVFEFQNNYPAIAEAHLIPPHGTRWSVNGAGGAVPVVTFDQAHGNIRAVGYRIGGHNGTGGVVYSPDVSDLDEAAIEAVRGADLWIVDALRYHPHPTHAHLDKTLGWIADAGVKRAVLTNLHIDMDYEALNKRLPAGVEAGFDGWSARFPLA</sequence>
<dbReference type="Pfam" id="PF12706">
    <property type="entry name" value="Lactamase_B_2"/>
    <property type="match status" value="1"/>
</dbReference>
<reference evidence="2 3" key="1">
    <citation type="journal article" date="2019" name="Int. J. Syst. Evol. Microbiol.">
        <title>The Global Catalogue of Microorganisms (GCM) 10K type strain sequencing project: providing services to taxonomists for standard genome sequencing and annotation.</title>
        <authorList>
            <consortium name="The Broad Institute Genomics Platform"/>
            <consortium name="The Broad Institute Genome Sequencing Center for Infectious Disease"/>
            <person name="Wu L."/>
            <person name="Ma J."/>
        </authorList>
    </citation>
    <scope>NUCLEOTIDE SEQUENCE [LARGE SCALE GENOMIC DNA]</scope>
    <source>
        <strain evidence="2 3">JCM 13476</strain>
    </source>
</reference>
<dbReference type="InterPro" id="IPR036866">
    <property type="entry name" value="RibonucZ/Hydroxyglut_hydro"/>
</dbReference>